<dbReference type="Pfam" id="PF01057">
    <property type="entry name" value="Parvo_NS1"/>
    <property type="match status" value="1"/>
</dbReference>
<reference evidence="8" key="1">
    <citation type="submission" date="2020-07" db="EMBL/GenBank/DDBJ databases">
        <title>Diversity of sea star-associated densoviruses and transcribed endogenized viral elements of densovirus origin.</title>
        <authorList>
            <person name="Jackson E.W."/>
            <person name="Hewson I."/>
        </authorList>
    </citation>
    <scope>NUCLEOTIDE SEQUENCE</scope>
</reference>
<evidence type="ECO:0000256" key="2">
    <source>
        <dbReference type="ARBA" id="ARBA00022562"/>
    </source>
</evidence>
<dbReference type="GO" id="GO:0042025">
    <property type="term" value="C:host cell nucleus"/>
    <property type="evidence" value="ECO:0007669"/>
    <property type="project" value="UniProtKB-SubCell"/>
</dbReference>
<evidence type="ECO:0000313" key="8">
    <source>
        <dbReference type="EMBL" id="QOD39489.1"/>
    </source>
</evidence>
<dbReference type="GO" id="GO:0006260">
    <property type="term" value="P:DNA replication"/>
    <property type="evidence" value="ECO:0007669"/>
    <property type="project" value="UniProtKB-KW"/>
</dbReference>
<dbReference type="InterPro" id="IPR014015">
    <property type="entry name" value="Helicase_SF3_DNA-vir"/>
</dbReference>
<protein>
    <submittedName>
        <fullName evidence="8">NS1</fullName>
    </submittedName>
</protein>
<organism evidence="8">
    <name type="scientific">uncultured densovirus</name>
    <dbReference type="NCBI Taxonomy" id="748192"/>
    <lineage>
        <taxon>Viruses</taxon>
        <taxon>Monodnaviria</taxon>
        <taxon>Shotokuvirae</taxon>
        <taxon>Cossaviricota</taxon>
        <taxon>Quintoviricetes</taxon>
        <taxon>Piccovirales</taxon>
        <taxon>Parvoviridae</taxon>
        <taxon>Densovirinae</taxon>
        <taxon>environmental samples</taxon>
    </lineage>
</organism>
<dbReference type="InterPro" id="IPR027417">
    <property type="entry name" value="P-loop_NTPase"/>
</dbReference>
<evidence type="ECO:0000256" key="6">
    <source>
        <dbReference type="SAM" id="MobiDB-lite"/>
    </source>
</evidence>
<keyword evidence="2" id="KW-1048">Host nucleus</keyword>
<dbReference type="Gene3D" id="3.40.50.300">
    <property type="entry name" value="P-loop containing nucleotide triphosphate hydrolases"/>
    <property type="match status" value="1"/>
</dbReference>
<gene>
    <name evidence="8" type="primary">NS1</name>
</gene>
<feature type="compositionally biased region" description="Polar residues" evidence="6">
    <location>
        <begin position="54"/>
        <end position="65"/>
    </location>
</feature>
<evidence type="ECO:0000256" key="4">
    <source>
        <dbReference type="ARBA" id="ARBA00022741"/>
    </source>
</evidence>
<name>A0A7M4CBK4_9VIRU</name>
<evidence type="ECO:0000259" key="7">
    <source>
        <dbReference type="PROSITE" id="PS51206"/>
    </source>
</evidence>
<dbReference type="SUPFAM" id="SSF52540">
    <property type="entry name" value="P-loop containing nucleoside triphosphate hydrolases"/>
    <property type="match status" value="1"/>
</dbReference>
<dbReference type="PROSITE" id="PS51206">
    <property type="entry name" value="SF3_HELICASE_1"/>
    <property type="match status" value="1"/>
</dbReference>
<evidence type="ECO:0000256" key="5">
    <source>
        <dbReference type="ARBA" id="ARBA00022840"/>
    </source>
</evidence>
<feature type="region of interest" description="Disordered" evidence="6">
    <location>
        <begin position="40"/>
        <end position="65"/>
    </location>
</feature>
<evidence type="ECO:0000256" key="1">
    <source>
        <dbReference type="ARBA" id="ARBA00004147"/>
    </source>
</evidence>
<dbReference type="InterPro" id="IPR001257">
    <property type="entry name" value="Parvovirus_NS1_helicase"/>
</dbReference>
<proteinExistence type="predicted"/>
<sequence length="556" mass="64525">MSSEDDDCSTSSIRGDICTFSKLGALREGKSRMASEIHRVCGESGGDSGDTGSIQYSGSNTGNSTSMVREYSQSCKLQAEQTYKVLQRGAGTYLSDVIPCGDSRKALYLCRELQRLAGLSFTRNLLIISHHNEHVHIVHDCSFATGACRCSFIKKAENLFGLRRGRRSKRRRPLSNELEISDLQDIFTYFDEEGRRIYHFRIGRRVETIPIQHKDLEVGGSQERGTKRPLEACEEMDDAELRREEFQNYDGIGRNRRGIEAIHEKKQKKYTQTNQEILSMCKNIPMCPIEGILNHPAWLKNDRLQFLNMENKNVKNVMNNWTKQLCTWTIHDFNALYDDPLCDPIFSAGYGQKENYYYSVDRSLQVLIEFLEFQFHNEQEDIMCFLTDLFDILERRRPKLNSLLVKGPPSSGKNYFFDCIKDYYLNVGHLCRANRYNNFAFQDADGRRLILWNEPNYSEEYVEVLKELLGGDSTNVSVKYRAEAPIYRTPVILLTNRQLSIMNHIAFKDRLSIYHWMQAEYLKELNKKPNPLCTYKLFEHYGLIKPILYISFIILT</sequence>
<dbReference type="GO" id="GO:0005524">
    <property type="term" value="F:ATP binding"/>
    <property type="evidence" value="ECO:0007669"/>
    <property type="project" value="UniProtKB-KW"/>
</dbReference>
<keyword evidence="5" id="KW-0067">ATP-binding</keyword>
<dbReference type="EMBL" id="MT733022">
    <property type="protein sequence ID" value="QOD39489.1"/>
    <property type="molecule type" value="Genomic_DNA"/>
</dbReference>
<feature type="domain" description="SF3 helicase" evidence="7">
    <location>
        <begin position="380"/>
        <end position="529"/>
    </location>
</feature>
<keyword evidence="3" id="KW-0235">DNA replication</keyword>
<keyword evidence="4" id="KW-0547">Nucleotide-binding</keyword>
<evidence type="ECO:0000256" key="3">
    <source>
        <dbReference type="ARBA" id="ARBA00022705"/>
    </source>
</evidence>
<comment type="subcellular location">
    <subcellularLocation>
        <location evidence="1">Host nucleus</location>
    </subcellularLocation>
</comment>
<accession>A0A7M4CBK4</accession>
<dbReference type="GO" id="GO:0019079">
    <property type="term" value="P:viral genome replication"/>
    <property type="evidence" value="ECO:0007669"/>
    <property type="project" value="InterPro"/>
</dbReference>